<sequence>MKKRTKGEKKAQKAAEKAFEFLDPTCPRKPPKPFMIYCAKQRELGRGTGFEAEDTEFFLKEWNAAEKKVRAPFKEEAKKLKDKYSQDRKKYLAKRAGKVVPLPKPRNLPLHVREARLEKEELKRARREGDAAKKAARYAASLAASGAPSLSPSPVTASKPPVESTNESN</sequence>
<accession>A0A1Y2CQ49</accession>
<evidence type="ECO:0000256" key="2">
    <source>
        <dbReference type="SAM" id="MobiDB-lite"/>
    </source>
</evidence>
<evidence type="ECO:0000256" key="1">
    <source>
        <dbReference type="PROSITE-ProRule" id="PRU00267"/>
    </source>
</evidence>
<dbReference type="SUPFAM" id="SSF47095">
    <property type="entry name" value="HMG-box"/>
    <property type="match status" value="1"/>
</dbReference>
<feature type="domain" description="HMG box" evidence="3">
    <location>
        <begin position="27"/>
        <end position="92"/>
    </location>
</feature>
<dbReference type="PROSITE" id="PS50118">
    <property type="entry name" value="HMG_BOX_2"/>
    <property type="match status" value="1"/>
</dbReference>
<evidence type="ECO:0000313" key="5">
    <source>
        <dbReference type="Proteomes" id="UP000193642"/>
    </source>
</evidence>
<dbReference type="AlphaFoldDB" id="A0A1Y2CQ49"/>
<comment type="caution">
    <text evidence="4">The sequence shown here is derived from an EMBL/GenBank/DDBJ whole genome shotgun (WGS) entry which is preliminary data.</text>
</comment>
<dbReference type="GO" id="GO:0005634">
    <property type="term" value="C:nucleus"/>
    <property type="evidence" value="ECO:0007669"/>
    <property type="project" value="UniProtKB-UniRule"/>
</dbReference>
<feature type="DNA-binding region" description="HMG box" evidence="1">
    <location>
        <begin position="27"/>
        <end position="92"/>
    </location>
</feature>
<feature type="region of interest" description="Disordered" evidence="2">
    <location>
        <begin position="121"/>
        <end position="169"/>
    </location>
</feature>
<keyword evidence="5" id="KW-1185">Reference proteome</keyword>
<evidence type="ECO:0000259" key="3">
    <source>
        <dbReference type="PROSITE" id="PS50118"/>
    </source>
</evidence>
<dbReference type="EMBL" id="MCGO01000010">
    <property type="protein sequence ID" value="ORY49161.1"/>
    <property type="molecule type" value="Genomic_DNA"/>
</dbReference>
<dbReference type="InterPro" id="IPR036910">
    <property type="entry name" value="HMG_box_dom_sf"/>
</dbReference>
<dbReference type="Gene3D" id="1.10.30.10">
    <property type="entry name" value="High mobility group box domain"/>
    <property type="match status" value="1"/>
</dbReference>
<protein>
    <recommendedName>
        <fullName evidence="3">HMG box domain-containing protein</fullName>
    </recommendedName>
</protein>
<feature type="compositionally biased region" description="Basic and acidic residues" evidence="2">
    <location>
        <begin position="121"/>
        <end position="133"/>
    </location>
</feature>
<gene>
    <name evidence="4" type="ORF">BCR33DRAFT_20199</name>
</gene>
<organism evidence="4 5">
    <name type="scientific">Rhizoclosmatium globosum</name>
    <dbReference type="NCBI Taxonomy" id="329046"/>
    <lineage>
        <taxon>Eukaryota</taxon>
        <taxon>Fungi</taxon>
        <taxon>Fungi incertae sedis</taxon>
        <taxon>Chytridiomycota</taxon>
        <taxon>Chytridiomycota incertae sedis</taxon>
        <taxon>Chytridiomycetes</taxon>
        <taxon>Chytridiales</taxon>
        <taxon>Chytriomycetaceae</taxon>
        <taxon>Rhizoclosmatium</taxon>
    </lineage>
</organism>
<dbReference type="GO" id="GO:0003677">
    <property type="term" value="F:DNA binding"/>
    <property type="evidence" value="ECO:0007669"/>
    <property type="project" value="UniProtKB-UniRule"/>
</dbReference>
<keyword evidence="1" id="KW-0539">Nucleus</keyword>
<name>A0A1Y2CQ49_9FUNG</name>
<keyword evidence="1" id="KW-0238">DNA-binding</keyword>
<reference evidence="4 5" key="1">
    <citation type="submission" date="2016-07" db="EMBL/GenBank/DDBJ databases">
        <title>Pervasive Adenine N6-methylation of Active Genes in Fungi.</title>
        <authorList>
            <consortium name="DOE Joint Genome Institute"/>
            <person name="Mondo S.J."/>
            <person name="Dannebaum R.O."/>
            <person name="Kuo R.C."/>
            <person name="Labutti K."/>
            <person name="Haridas S."/>
            <person name="Kuo A."/>
            <person name="Salamov A."/>
            <person name="Ahrendt S.R."/>
            <person name="Lipzen A."/>
            <person name="Sullivan W."/>
            <person name="Andreopoulos W.B."/>
            <person name="Clum A."/>
            <person name="Lindquist E."/>
            <person name="Daum C."/>
            <person name="Ramamoorthy G.K."/>
            <person name="Gryganskyi A."/>
            <person name="Culley D."/>
            <person name="Magnuson J.K."/>
            <person name="James T.Y."/>
            <person name="O'Malley M.A."/>
            <person name="Stajich J.E."/>
            <person name="Spatafora J.W."/>
            <person name="Visel A."/>
            <person name="Grigoriev I.V."/>
        </authorList>
    </citation>
    <scope>NUCLEOTIDE SEQUENCE [LARGE SCALE GENOMIC DNA]</scope>
    <source>
        <strain evidence="4 5">JEL800</strain>
    </source>
</reference>
<dbReference type="OrthoDB" id="10370876at2759"/>
<dbReference type="Proteomes" id="UP000193642">
    <property type="component" value="Unassembled WGS sequence"/>
</dbReference>
<dbReference type="InterPro" id="IPR009071">
    <property type="entry name" value="HMG_box_dom"/>
</dbReference>
<feature type="compositionally biased region" description="Low complexity" evidence="2">
    <location>
        <begin position="137"/>
        <end position="153"/>
    </location>
</feature>
<proteinExistence type="predicted"/>
<evidence type="ECO:0000313" key="4">
    <source>
        <dbReference type="EMBL" id="ORY49161.1"/>
    </source>
</evidence>